<sequence length="284" mass="31277">MQKAYPTMTYNDLQCQIGGCRKEYKCQSARRNHVLRIHFQNELSCPIKLCSFRSNDFPRINSHLKEDHDLKNGYLSIESAAVRDQFNADRAKHNHRLTTLVQLAFPCHIPDVCKTTYKATDVSASGETVQSLITRIREKDRKFQVLDVTAPPNPLRLRSPSTSSDSDSSESEKMCKTSTRESPSTTEAVSKLKGKTSTPLKVKSAEPKSSPEALISVSSASTSSSSESDDENVAAKETQLTSSASTSSGSFNGCEKDGTDKHDKNSDTSKSMENPKENEEPGSD</sequence>
<dbReference type="InterPro" id="IPR013087">
    <property type="entry name" value="Znf_C2H2_type"/>
</dbReference>
<feature type="compositionally biased region" description="Low complexity" evidence="1">
    <location>
        <begin position="155"/>
        <end position="166"/>
    </location>
</feature>
<feature type="non-terminal residue" evidence="3">
    <location>
        <position position="284"/>
    </location>
</feature>
<gene>
    <name evidence="3" type="ORF">SVUK_LOCUS4356</name>
</gene>
<evidence type="ECO:0000313" key="3">
    <source>
        <dbReference type="EMBL" id="VDM69358.1"/>
    </source>
</evidence>
<accession>A0A3P7KND1</accession>
<feature type="compositionally biased region" description="Low complexity" evidence="1">
    <location>
        <begin position="216"/>
        <end position="226"/>
    </location>
</feature>
<name>A0A3P7KND1_STRVU</name>
<dbReference type="PROSITE" id="PS00028">
    <property type="entry name" value="ZINC_FINGER_C2H2_1"/>
    <property type="match status" value="1"/>
</dbReference>
<evidence type="ECO:0000313" key="4">
    <source>
        <dbReference type="Proteomes" id="UP000270094"/>
    </source>
</evidence>
<evidence type="ECO:0000259" key="2">
    <source>
        <dbReference type="PROSITE" id="PS00028"/>
    </source>
</evidence>
<dbReference type="OrthoDB" id="5857918at2759"/>
<dbReference type="AlphaFoldDB" id="A0A3P7KND1"/>
<dbReference type="EMBL" id="UYYB01011953">
    <property type="protein sequence ID" value="VDM69358.1"/>
    <property type="molecule type" value="Genomic_DNA"/>
</dbReference>
<dbReference type="Proteomes" id="UP000270094">
    <property type="component" value="Unassembled WGS sequence"/>
</dbReference>
<feature type="compositionally biased region" description="Basic and acidic residues" evidence="1">
    <location>
        <begin position="273"/>
        <end position="284"/>
    </location>
</feature>
<protein>
    <recommendedName>
        <fullName evidence="2">C2H2-type domain-containing protein</fullName>
    </recommendedName>
</protein>
<feature type="compositionally biased region" description="Low complexity" evidence="1">
    <location>
        <begin position="241"/>
        <end position="250"/>
    </location>
</feature>
<feature type="compositionally biased region" description="Basic and acidic residues" evidence="1">
    <location>
        <begin position="170"/>
        <end position="179"/>
    </location>
</feature>
<dbReference type="SMART" id="SM00355">
    <property type="entry name" value="ZnF_C2H2"/>
    <property type="match status" value="2"/>
</dbReference>
<reference evidence="3 4" key="1">
    <citation type="submission" date="2018-11" db="EMBL/GenBank/DDBJ databases">
        <authorList>
            <consortium name="Pathogen Informatics"/>
        </authorList>
    </citation>
    <scope>NUCLEOTIDE SEQUENCE [LARGE SCALE GENOMIC DNA]</scope>
</reference>
<feature type="region of interest" description="Disordered" evidence="1">
    <location>
        <begin position="149"/>
        <end position="284"/>
    </location>
</feature>
<feature type="domain" description="C2H2-type" evidence="2">
    <location>
        <begin position="15"/>
        <end position="38"/>
    </location>
</feature>
<evidence type="ECO:0000256" key="1">
    <source>
        <dbReference type="SAM" id="MobiDB-lite"/>
    </source>
</evidence>
<organism evidence="3 4">
    <name type="scientific">Strongylus vulgaris</name>
    <name type="common">Blood worm</name>
    <dbReference type="NCBI Taxonomy" id="40348"/>
    <lineage>
        <taxon>Eukaryota</taxon>
        <taxon>Metazoa</taxon>
        <taxon>Ecdysozoa</taxon>
        <taxon>Nematoda</taxon>
        <taxon>Chromadorea</taxon>
        <taxon>Rhabditida</taxon>
        <taxon>Rhabditina</taxon>
        <taxon>Rhabditomorpha</taxon>
        <taxon>Strongyloidea</taxon>
        <taxon>Strongylidae</taxon>
        <taxon>Strongylus</taxon>
    </lineage>
</organism>
<feature type="compositionally biased region" description="Basic and acidic residues" evidence="1">
    <location>
        <begin position="254"/>
        <end position="267"/>
    </location>
</feature>
<proteinExistence type="predicted"/>
<keyword evidence="4" id="KW-1185">Reference proteome</keyword>